<dbReference type="Gene3D" id="3.40.50.1110">
    <property type="entry name" value="SGNH hydrolase"/>
    <property type="match status" value="1"/>
</dbReference>
<dbReference type="InterPro" id="IPR036514">
    <property type="entry name" value="SGNH_hydro_sf"/>
</dbReference>
<feature type="chain" id="PRO_5013768943" description="Carbohydrate esterase family 16 protein" evidence="1">
    <location>
        <begin position="24"/>
        <end position="288"/>
    </location>
</feature>
<dbReference type="GO" id="GO:0016788">
    <property type="term" value="F:hydrolase activity, acting on ester bonds"/>
    <property type="evidence" value="ECO:0007669"/>
    <property type="project" value="InterPro"/>
</dbReference>
<dbReference type="EMBL" id="AYKW01000008">
    <property type="protein sequence ID" value="PIL33360.1"/>
    <property type="molecule type" value="Genomic_DNA"/>
</dbReference>
<evidence type="ECO:0000313" key="2">
    <source>
        <dbReference type="EMBL" id="PIL33360.1"/>
    </source>
</evidence>
<accession>A0A2G8SHX8</accession>
<dbReference type="SUPFAM" id="SSF52266">
    <property type="entry name" value="SGNH hydrolase"/>
    <property type="match status" value="1"/>
</dbReference>
<comment type="caution">
    <text evidence="2">The sequence shown here is derived from an EMBL/GenBank/DDBJ whole genome shotgun (WGS) entry which is preliminary data.</text>
</comment>
<reference evidence="2 3" key="1">
    <citation type="journal article" date="2015" name="Sci. Rep.">
        <title>Chromosome-level genome map provides insights into diverse defense mechanisms in the medicinal fungus Ganoderma sinense.</title>
        <authorList>
            <person name="Zhu Y."/>
            <person name="Xu J."/>
            <person name="Sun C."/>
            <person name="Zhou S."/>
            <person name="Xu H."/>
            <person name="Nelson D.R."/>
            <person name="Qian J."/>
            <person name="Song J."/>
            <person name="Luo H."/>
            <person name="Xiang L."/>
            <person name="Li Y."/>
            <person name="Xu Z."/>
            <person name="Ji A."/>
            <person name="Wang L."/>
            <person name="Lu S."/>
            <person name="Hayward A."/>
            <person name="Sun W."/>
            <person name="Li X."/>
            <person name="Schwartz D.C."/>
            <person name="Wang Y."/>
            <person name="Chen S."/>
        </authorList>
    </citation>
    <scope>NUCLEOTIDE SEQUENCE [LARGE SCALE GENOMIC DNA]</scope>
    <source>
        <strain evidence="2 3">ZZ0214-1</strain>
    </source>
</reference>
<dbReference type="InterPro" id="IPR001087">
    <property type="entry name" value="GDSL"/>
</dbReference>
<dbReference type="Pfam" id="PF00657">
    <property type="entry name" value="Lipase_GDSL"/>
    <property type="match status" value="1"/>
</dbReference>
<keyword evidence="1" id="KW-0732">Signal</keyword>
<proteinExistence type="predicted"/>
<name>A0A2G8SHX8_9APHY</name>
<dbReference type="OrthoDB" id="1600564at2759"/>
<evidence type="ECO:0000256" key="1">
    <source>
        <dbReference type="SAM" id="SignalP"/>
    </source>
</evidence>
<keyword evidence="3" id="KW-1185">Reference proteome</keyword>
<dbReference type="Proteomes" id="UP000230002">
    <property type="component" value="Unassembled WGS sequence"/>
</dbReference>
<dbReference type="AlphaFoldDB" id="A0A2G8SHX8"/>
<evidence type="ECO:0008006" key="4">
    <source>
        <dbReference type="Google" id="ProtNLM"/>
    </source>
</evidence>
<sequence length="288" mass="31071">MRVLRQLLTAVVLAESLALTAFAGGGPGPQPGQIKNLVTFGDSYTDIDGHDDGGTVWPVFAAADGNFTLFPFAKVGATCSNALTYRPFPSLFESQLPAYFAATANGSLRLAPDETVYTLWIGTNDVGANALLTGSQAPGVTVVDTTACAVDWVRALYEGGARNFVFQNMIPLETVPLYAPDSYPNLYWNARRNTTEWSVFMRELTTSGNAIARLQLQLLAPSLKGAHIGLFDSHSLFADMYARPQLYLNGTGPFNVTGASHACVFQENESQHDKGNCTDAPDPDSYLW</sequence>
<organism evidence="2 3">
    <name type="scientific">Ganoderma sinense ZZ0214-1</name>
    <dbReference type="NCBI Taxonomy" id="1077348"/>
    <lineage>
        <taxon>Eukaryota</taxon>
        <taxon>Fungi</taxon>
        <taxon>Dikarya</taxon>
        <taxon>Basidiomycota</taxon>
        <taxon>Agaricomycotina</taxon>
        <taxon>Agaricomycetes</taxon>
        <taxon>Polyporales</taxon>
        <taxon>Polyporaceae</taxon>
        <taxon>Ganoderma</taxon>
    </lineage>
</organism>
<gene>
    <name evidence="2" type="ORF">GSI_04811</name>
</gene>
<evidence type="ECO:0000313" key="3">
    <source>
        <dbReference type="Proteomes" id="UP000230002"/>
    </source>
</evidence>
<protein>
    <recommendedName>
        <fullName evidence="4">Carbohydrate esterase family 16 protein</fullName>
    </recommendedName>
</protein>
<feature type="signal peptide" evidence="1">
    <location>
        <begin position="1"/>
        <end position="23"/>
    </location>
</feature>